<organism evidence="4 5">
    <name type="scientific">Acrobeloides nanus</name>
    <dbReference type="NCBI Taxonomy" id="290746"/>
    <lineage>
        <taxon>Eukaryota</taxon>
        <taxon>Metazoa</taxon>
        <taxon>Ecdysozoa</taxon>
        <taxon>Nematoda</taxon>
        <taxon>Chromadorea</taxon>
        <taxon>Rhabditida</taxon>
        <taxon>Tylenchina</taxon>
        <taxon>Cephalobomorpha</taxon>
        <taxon>Cephaloboidea</taxon>
        <taxon>Cephalobidae</taxon>
        <taxon>Acrobeloides</taxon>
    </lineage>
</organism>
<dbReference type="Proteomes" id="UP000887540">
    <property type="component" value="Unplaced"/>
</dbReference>
<dbReference type="PROSITE" id="PS50011">
    <property type="entry name" value="PROTEIN_KINASE_DOM"/>
    <property type="match status" value="1"/>
</dbReference>
<evidence type="ECO:0000256" key="1">
    <source>
        <dbReference type="ARBA" id="ARBA00022741"/>
    </source>
</evidence>
<name>A0A914DSF1_9BILA</name>
<keyword evidence="4" id="KW-1185">Reference proteome</keyword>
<evidence type="ECO:0000259" key="3">
    <source>
        <dbReference type="PROSITE" id="PS50011"/>
    </source>
</evidence>
<protein>
    <submittedName>
        <fullName evidence="5">Protein kinase domain-containing protein</fullName>
    </submittedName>
</protein>
<dbReference type="InterPro" id="IPR011009">
    <property type="entry name" value="Kinase-like_dom_sf"/>
</dbReference>
<feature type="domain" description="Protein kinase" evidence="3">
    <location>
        <begin position="32"/>
        <end position="365"/>
    </location>
</feature>
<dbReference type="GO" id="GO:0004672">
    <property type="term" value="F:protein kinase activity"/>
    <property type="evidence" value="ECO:0007669"/>
    <property type="project" value="InterPro"/>
</dbReference>
<dbReference type="GO" id="GO:0005524">
    <property type="term" value="F:ATP binding"/>
    <property type="evidence" value="ECO:0007669"/>
    <property type="project" value="UniProtKB-KW"/>
</dbReference>
<dbReference type="WBParaSite" id="ACRNAN_scaffold387.g29304.t1">
    <property type="protein sequence ID" value="ACRNAN_scaffold387.g29304.t1"/>
    <property type="gene ID" value="ACRNAN_scaffold387.g29304"/>
</dbReference>
<dbReference type="Pfam" id="PF00069">
    <property type="entry name" value="Pkinase"/>
    <property type="match status" value="1"/>
</dbReference>
<keyword evidence="1" id="KW-0547">Nucleotide-binding</keyword>
<dbReference type="Gene3D" id="1.10.510.10">
    <property type="entry name" value="Transferase(Phosphotransferase) domain 1"/>
    <property type="match status" value="1"/>
</dbReference>
<dbReference type="SMART" id="SM00220">
    <property type="entry name" value="S_TKc"/>
    <property type="match status" value="1"/>
</dbReference>
<dbReference type="InterPro" id="IPR050117">
    <property type="entry name" value="MAPK"/>
</dbReference>
<dbReference type="PANTHER" id="PTHR24055">
    <property type="entry name" value="MITOGEN-ACTIVATED PROTEIN KINASE"/>
    <property type="match status" value="1"/>
</dbReference>
<reference evidence="5" key="1">
    <citation type="submission" date="2022-11" db="UniProtKB">
        <authorList>
            <consortium name="WormBaseParasite"/>
        </authorList>
    </citation>
    <scope>IDENTIFICATION</scope>
</reference>
<evidence type="ECO:0000256" key="2">
    <source>
        <dbReference type="ARBA" id="ARBA00022840"/>
    </source>
</evidence>
<accession>A0A914DSF1</accession>
<keyword evidence="2" id="KW-0067">ATP-binding</keyword>
<proteinExistence type="predicted"/>
<sequence length="415" mass="48248">MPNKKSLKVYRELRLNARAAPVSFRVPVYYDYKNLKQIDTGRYGIVVQTVIKSGEKAGTKVVIKKIISPFDNAVHSTLLVREIQILRSLKHENFPKIVEVYTPDGGPEEFDNVYIVMEFAGESLFHRRSRGHKFNENEIIDISFQLFKGLEYLHSKEIVHRDLKLENIAINENNKIKILDLGFARHMANEMTSYVITHLYRPPEILCLLNPEKHYGNYKSAADIWSVGCIIAELYLYHPLFYMGEENDDTEFNEIRKIENKINRTIVHIERIFHLCSTPNDSYLQKVSYPSLQQKVSRLPKFSRQDFTSIFQDPGKYFRQFFKSYINTVYVTPSLDTILLLDKILVIEPDQRISAVDALASNMFLNMTSNSSHSQMISQRTASNRLGIELQQQEQALKKLSIKGIKEFLWNVIKK</sequence>
<dbReference type="SUPFAM" id="SSF56112">
    <property type="entry name" value="Protein kinase-like (PK-like)"/>
    <property type="match status" value="1"/>
</dbReference>
<evidence type="ECO:0000313" key="4">
    <source>
        <dbReference type="Proteomes" id="UP000887540"/>
    </source>
</evidence>
<dbReference type="AlphaFoldDB" id="A0A914DSF1"/>
<evidence type="ECO:0000313" key="5">
    <source>
        <dbReference type="WBParaSite" id="ACRNAN_scaffold387.g29304.t1"/>
    </source>
</evidence>
<dbReference type="InterPro" id="IPR000719">
    <property type="entry name" value="Prot_kinase_dom"/>
</dbReference>
<dbReference type="Gene3D" id="3.30.200.20">
    <property type="entry name" value="Phosphorylase Kinase, domain 1"/>
    <property type="match status" value="1"/>
</dbReference>